<organism evidence="1 2">
    <name type="scientific">Racocetra persica</name>
    <dbReference type="NCBI Taxonomy" id="160502"/>
    <lineage>
        <taxon>Eukaryota</taxon>
        <taxon>Fungi</taxon>
        <taxon>Fungi incertae sedis</taxon>
        <taxon>Mucoromycota</taxon>
        <taxon>Glomeromycotina</taxon>
        <taxon>Glomeromycetes</taxon>
        <taxon>Diversisporales</taxon>
        <taxon>Gigasporaceae</taxon>
        <taxon>Racocetra</taxon>
    </lineage>
</organism>
<dbReference type="EMBL" id="CAJVQC010000720">
    <property type="protein sequence ID" value="CAG8478727.1"/>
    <property type="molecule type" value="Genomic_DNA"/>
</dbReference>
<protein>
    <submittedName>
        <fullName evidence="1">12190_t:CDS:1</fullName>
    </submittedName>
</protein>
<keyword evidence="2" id="KW-1185">Reference proteome</keyword>
<accession>A0ACA9KLI9</accession>
<name>A0ACA9KLI9_9GLOM</name>
<reference evidence="1" key="1">
    <citation type="submission" date="2021-06" db="EMBL/GenBank/DDBJ databases">
        <authorList>
            <person name="Kallberg Y."/>
            <person name="Tangrot J."/>
            <person name="Rosling A."/>
        </authorList>
    </citation>
    <scope>NUCLEOTIDE SEQUENCE</scope>
    <source>
        <strain evidence="1">MA461A</strain>
    </source>
</reference>
<evidence type="ECO:0000313" key="1">
    <source>
        <dbReference type="EMBL" id="CAG8478727.1"/>
    </source>
</evidence>
<gene>
    <name evidence="1" type="ORF">RPERSI_LOCUS890</name>
</gene>
<dbReference type="Proteomes" id="UP000789920">
    <property type="component" value="Unassembled WGS sequence"/>
</dbReference>
<evidence type="ECO:0000313" key="2">
    <source>
        <dbReference type="Proteomes" id="UP000789920"/>
    </source>
</evidence>
<comment type="caution">
    <text evidence="1">The sequence shown here is derived from an EMBL/GenBank/DDBJ whole genome shotgun (WGS) entry which is preliminary data.</text>
</comment>
<sequence length="336" mass="39899">MVEQCRKRLARERQRNLKRRRKVTNAEPRVEVEIMNTTLNNDNIRSVEVEVSITTNMTNIQINQRQNWITRYKLGRMDQTCAYCEAKFWMEEKDHKEERCYLRTLFTYVKGATSFDHLKTVNEYLCASFKEACIRLGLLQDETEWNAYLLEASRNPKILWNNHKVVLCEDILYREHQLTQNQDKIISKRIEWEALHQLECYLILNDKLLKNFPNMLLLPEKMLNSNYNEDLDQLIQKERSYNAIENEAKCFFVDSPDRKLSDLIDFIYPNLVKNSSNINYIVSRAILTPKNDNVENISSLIMDQFPGELYTYPSTNDVSLMEDVIQNSLKYIHQNS</sequence>
<proteinExistence type="predicted"/>